<feature type="transmembrane region" description="Helical" evidence="1">
    <location>
        <begin position="6"/>
        <end position="28"/>
    </location>
</feature>
<sequence length="105" mass="12132">MNIFQLVIASLLFFVLFFGIAFLLNMLLRKTWVMAFIYPLVIIIIVDKIPFSQYFTRPAASFHALWDNVLRLHAGDVIVLLFGFIGTIVSGFVIRLLRARGYQMF</sequence>
<keyword evidence="1" id="KW-1133">Transmembrane helix</keyword>
<evidence type="ECO:0000313" key="3">
    <source>
        <dbReference type="Proteomes" id="UP000294650"/>
    </source>
</evidence>
<reference evidence="2 3" key="1">
    <citation type="submission" date="2019-03" db="EMBL/GenBank/DDBJ databases">
        <title>Genomic Encyclopedia of Type Strains, Phase IV (KMG-IV): sequencing the most valuable type-strain genomes for metagenomic binning, comparative biology and taxonomic classification.</title>
        <authorList>
            <person name="Goeker M."/>
        </authorList>
    </citation>
    <scope>NUCLEOTIDE SEQUENCE [LARGE SCALE GENOMIC DNA]</scope>
    <source>
        <strain evidence="2 3">DSM 25894</strain>
    </source>
</reference>
<name>A0A4R3MRT4_9BACI</name>
<evidence type="ECO:0000313" key="2">
    <source>
        <dbReference type="EMBL" id="TCT19068.1"/>
    </source>
</evidence>
<gene>
    <name evidence="2" type="ORF">EDD68_11915</name>
</gene>
<comment type="caution">
    <text evidence="2">The sequence shown here is derived from an EMBL/GenBank/DDBJ whole genome shotgun (WGS) entry which is preliminary data.</text>
</comment>
<dbReference type="AlphaFoldDB" id="A0A4R3MRT4"/>
<dbReference type="InterPro" id="IPR025917">
    <property type="entry name" value="YuiB"/>
</dbReference>
<dbReference type="EMBL" id="SMAN01000019">
    <property type="protein sequence ID" value="TCT19068.1"/>
    <property type="molecule type" value="Genomic_DNA"/>
</dbReference>
<proteinExistence type="predicted"/>
<feature type="transmembrane region" description="Helical" evidence="1">
    <location>
        <begin position="75"/>
        <end position="97"/>
    </location>
</feature>
<protein>
    <submittedName>
        <fullName evidence="2">YuiB-like putative membrane protein</fullName>
    </submittedName>
</protein>
<organism evidence="2 3">
    <name type="scientific">Melghiribacillus thermohalophilus</name>
    <dbReference type="NCBI Taxonomy" id="1324956"/>
    <lineage>
        <taxon>Bacteria</taxon>
        <taxon>Bacillati</taxon>
        <taxon>Bacillota</taxon>
        <taxon>Bacilli</taxon>
        <taxon>Bacillales</taxon>
        <taxon>Bacillaceae</taxon>
        <taxon>Melghiribacillus</taxon>
    </lineage>
</organism>
<dbReference type="Pfam" id="PF14068">
    <property type="entry name" value="YuiB"/>
    <property type="match status" value="1"/>
</dbReference>
<keyword evidence="1" id="KW-0812">Transmembrane</keyword>
<evidence type="ECO:0000256" key="1">
    <source>
        <dbReference type="SAM" id="Phobius"/>
    </source>
</evidence>
<keyword evidence="1" id="KW-0472">Membrane</keyword>
<dbReference type="Proteomes" id="UP000294650">
    <property type="component" value="Unassembled WGS sequence"/>
</dbReference>
<feature type="transmembrane region" description="Helical" evidence="1">
    <location>
        <begin position="35"/>
        <end position="55"/>
    </location>
</feature>
<keyword evidence="3" id="KW-1185">Reference proteome</keyword>
<accession>A0A4R3MRT4</accession>
<dbReference type="RefSeq" id="WP_207902586.1">
    <property type="nucleotide sequence ID" value="NZ_SMAN01000019.1"/>
</dbReference>